<gene>
    <name evidence="2" type="ORF">I3517_16665</name>
</gene>
<keyword evidence="1" id="KW-0812">Transmembrane</keyword>
<comment type="caution">
    <text evidence="2">The sequence shown here is derived from an EMBL/GenBank/DDBJ whole genome shotgun (WGS) entry which is preliminary data.</text>
</comment>
<name>A0A8I0ZZD7_RHOER</name>
<keyword evidence="3" id="KW-1185">Reference proteome</keyword>
<dbReference type="AlphaFoldDB" id="A0A8I0ZZD7"/>
<evidence type="ECO:0000313" key="2">
    <source>
        <dbReference type="EMBL" id="MBH5144251.1"/>
    </source>
</evidence>
<organism evidence="2 3">
    <name type="scientific">Rhodococcus erythropolis</name>
    <name type="common">Arthrobacter picolinophilus</name>
    <dbReference type="NCBI Taxonomy" id="1833"/>
    <lineage>
        <taxon>Bacteria</taxon>
        <taxon>Bacillati</taxon>
        <taxon>Actinomycetota</taxon>
        <taxon>Actinomycetes</taxon>
        <taxon>Mycobacteriales</taxon>
        <taxon>Nocardiaceae</taxon>
        <taxon>Rhodococcus</taxon>
        <taxon>Rhodococcus erythropolis group</taxon>
    </lineage>
</organism>
<evidence type="ECO:0000313" key="3">
    <source>
        <dbReference type="Proteomes" id="UP000627573"/>
    </source>
</evidence>
<protein>
    <submittedName>
        <fullName evidence="2">Uncharacterized protein</fullName>
    </submittedName>
</protein>
<feature type="transmembrane region" description="Helical" evidence="1">
    <location>
        <begin position="28"/>
        <end position="50"/>
    </location>
</feature>
<dbReference type="RefSeq" id="WP_149357570.1">
    <property type="nucleotide sequence ID" value="NZ_JAECSB010000057.1"/>
</dbReference>
<evidence type="ECO:0000256" key="1">
    <source>
        <dbReference type="SAM" id="Phobius"/>
    </source>
</evidence>
<feature type="transmembrane region" description="Helical" evidence="1">
    <location>
        <begin position="71"/>
        <end position="92"/>
    </location>
</feature>
<accession>A0A8I0ZZD7</accession>
<keyword evidence="1" id="KW-0472">Membrane</keyword>
<dbReference type="EMBL" id="JAECSB010000057">
    <property type="protein sequence ID" value="MBH5144251.1"/>
    <property type="molecule type" value="Genomic_DNA"/>
</dbReference>
<dbReference type="Proteomes" id="UP000627573">
    <property type="component" value="Unassembled WGS sequence"/>
</dbReference>
<keyword evidence="1" id="KW-1133">Transmembrane helix</keyword>
<reference evidence="2 3" key="1">
    <citation type="submission" date="2020-12" db="EMBL/GenBank/DDBJ databases">
        <title>Draft genome sequence of furan degrading bacterial strain FUR100.</title>
        <authorList>
            <person name="Woiski C."/>
        </authorList>
    </citation>
    <scope>NUCLEOTIDE SEQUENCE [LARGE SCALE GENOMIC DNA]</scope>
    <source>
        <strain evidence="2 3">FUR100</strain>
    </source>
</reference>
<proteinExistence type="predicted"/>
<sequence>MSAMTAAPDFTAVPPPVGPSPVFNILPWILWVVLGLSVAVMAVIGGMLVTAPGRRYLRDKNRKDPNLPIRLLLGCVPGALIAGTAVLILQLVSS</sequence>